<evidence type="ECO:0000256" key="9">
    <source>
        <dbReference type="ARBA" id="ARBA00048988"/>
    </source>
</evidence>
<dbReference type="RefSeq" id="WP_289162641.1">
    <property type="nucleotide sequence ID" value="NZ_JASZZN010000004.1"/>
</dbReference>
<evidence type="ECO:0000256" key="5">
    <source>
        <dbReference type="ARBA" id="ARBA00023235"/>
    </source>
</evidence>
<dbReference type="Proteomes" id="UP001239462">
    <property type="component" value="Unassembled WGS sequence"/>
</dbReference>
<dbReference type="Gene3D" id="3.40.50.300">
    <property type="entry name" value="P-loop containing nucleotide triphosphate hydrolases"/>
    <property type="match status" value="3"/>
</dbReference>
<comment type="caution">
    <text evidence="13">The sequence shown here is derived from an EMBL/GenBank/DDBJ whole genome shotgun (WGS) entry which is preliminary data.</text>
</comment>
<dbReference type="InterPro" id="IPR027417">
    <property type="entry name" value="P-loop_NTPase"/>
</dbReference>
<dbReference type="Pfam" id="PF13361">
    <property type="entry name" value="UvrD_C"/>
    <property type="match status" value="2"/>
</dbReference>
<comment type="catalytic activity">
    <reaction evidence="6">
        <text>Couples ATP hydrolysis with the unwinding of duplex DNA by translocating in the 3'-5' direction.</text>
        <dbReference type="EC" id="5.6.2.4"/>
    </reaction>
</comment>
<evidence type="ECO:0000256" key="8">
    <source>
        <dbReference type="ARBA" id="ARBA00034923"/>
    </source>
</evidence>
<dbReference type="PROSITE" id="PS51217">
    <property type="entry name" value="UVRD_HELICASE_CTER"/>
    <property type="match status" value="1"/>
</dbReference>
<reference evidence="13 14" key="1">
    <citation type="submission" date="2023-06" db="EMBL/GenBank/DDBJ databases">
        <title>Roseiconus lacunae JC819 isolated from Gulf of Mannar region, Tamil Nadu.</title>
        <authorList>
            <person name="Pk S."/>
            <person name="Ch S."/>
            <person name="Ch V.R."/>
        </authorList>
    </citation>
    <scope>NUCLEOTIDE SEQUENCE [LARGE SCALE GENOMIC DNA]</scope>
    <source>
        <strain evidence="13 14">JC819</strain>
    </source>
</reference>
<evidence type="ECO:0000313" key="13">
    <source>
        <dbReference type="EMBL" id="MDM4015117.1"/>
    </source>
</evidence>
<evidence type="ECO:0000259" key="11">
    <source>
        <dbReference type="PROSITE" id="PS51198"/>
    </source>
</evidence>
<accession>A0ABT7PF47</accession>
<dbReference type="SUPFAM" id="SSF52540">
    <property type="entry name" value="P-loop containing nucleoside triphosphate hydrolases"/>
    <property type="match status" value="1"/>
</dbReference>
<dbReference type="PANTHER" id="PTHR11070">
    <property type="entry name" value="UVRD / RECB / PCRA DNA HELICASE FAMILY MEMBER"/>
    <property type="match status" value="1"/>
</dbReference>
<dbReference type="Gene3D" id="1.10.486.10">
    <property type="entry name" value="PCRA, domain 4"/>
    <property type="match status" value="1"/>
</dbReference>
<dbReference type="InterPro" id="IPR014017">
    <property type="entry name" value="DNA_helicase_UvrD-like_C"/>
</dbReference>
<keyword evidence="1 10" id="KW-0547">Nucleotide-binding</keyword>
<organism evidence="13 14">
    <name type="scientific">Roseiconus lacunae</name>
    <dbReference type="NCBI Taxonomy" id="2605694"/>
    <lineage>
        <taxon>Bacteria</taxon>
        <taxon>Pseudomonadati</taxon>
        <taxon>Planctomycetota</taxon>
        <taxon>Planctomycetia</taxon>
        <taxon>Pirellulales</taxon>
        <taxon>Pirellulaceae</taxon>
        <taxon>Roseiconus</taxon>
    </lineage>
</organism>
<evidence type="ECO:0000256" key="4">
    <source>
        <dbReference type="ARBA" id="ARBA00022840"/>
    </source>
</evidence>
<feature type="binding site" evidence="10">
    <location>
        <begin position="10"/>
        <end position="17"/>
    </location>
    <ligand>
        <name>ATP</name>
        <dbReference type="ChEBI" id="CHEBI:30616"/>
    </ligand>
</feature>
<evidence type="ECO:0000256" key="6">
    <source>
        <dbReference type="ARBA" id="ARBA00034617"/>
    </source>
</evidence>
<keyword evidence="5" id="KW-0413">Isomerase</keyword>
<evidence type="ECO:0000256" key="7">
    <source>
        <dbReference type="ARBA" id="ARBA00034808"/>
    </source>
</evidence>
<proteinExistence type="predicted"/>
<keyword evidence="14" id="KW-1185">Reference proteome</keyword>
<dbReference type="EMBL" id="JASZZN010000004">
    <property type="protein sequence ID" value="MDM4015117.1"/>
    <property type="molecule type" value="Genomic_DNA"/>
</dbReference>
<evidence type="ECO:0000256" key="2">
    <source>
        <dbReference type="ARBA" id="ARBA00022801"/>
    </source>
</evidence>
<keyword evidence="2 10" id="KW-0378">Hydrolase</keyword>
<feature type="domain" description="UvrD-like helicase ATP-binding" evidence="11">
    <location>
        <begin position="1"/>
        <end position="395"/>
    </location>
</feature>
<dbReference type="PANTHER" id="PTHR11070:SF2">
    <property type="entry name" value="ATP-DEPENDENT DNA HELICASE SRS2"/>
    <property type="match status" value="1"/>
</dbReference>
<dbReference type="InterPro" id="IPR000212">
    <property type="entry name" value="DNA_helicase_UvrD/REP"/>
</dbReference>
<keyword evidence="3 10" id="KW-0347">Helicase</keyword>
<dbReference type="PROSITE" id="PS51198">
    <property type="entry name" value="UVRD_HELICASE_ATP_BIND"/>
    <property type="match status" value="1"/>
</dbReference>
<evidence type="ECO:0000256" key="3">
    <source>
        <dbReference type="ARBA" id="ARBA00022806"/>
    </source>
</evidence>
<name>A0ABT7PF47_9BACT</name>
<evidence type="ECO:0000256" key="10">
    <source>
        <dbReference type="PROSITE-ProRule" id="PRU00560"/>
    </source>
</evidence>
<feature type="domain" description="UvrD-like helicase C-terminal" evidence="12">
    <location>
        <begin position="396"/>
        <end position="669"/>
    </location>
</feature>
<dbReference type="EC" id="5.6.2.4" evidence="7"/>
<comment type="catalytic activity">
    <reaction evidence="9">
        <text>ATP + H2O = ADP + phosphate + H(+)</text>
        <dbReference type="Rhea" id="RHEA:13065"/>
        <dbReference type="ChEBI" id="CHEBI:15377"/>
        <dbReference type="ChEBI" id="CHEBI:15378"/>
        <dbReference type="ChEBI" id="CHEBI:30616"/>
        <dbReference type="ChEBI" id="CHEBI:43474"/>
        <dbReference type="ChEBI" id="CHEBI:456216"/>
        <dbReference type="EC" id="5.6.2.4"/>
    </reaction>
</comment>
<gene>
    <name evidence="13" type="ORF">QTN89_06720</name>
</gene>
<protein>
    <recommendedName>
        <fullName evidence="7">DNA 3'-5' helicase</fullName>
        <ecNumber evidence="7">5.6.2.4</ecNumber>
    </recommendedName>
    <alternativeName>
        <fullName evidence="8">DNA 3'-5' helicase II</fullName>
    </alternativeName>
</protein>
<keyword evidence="4 10" id="KW-0067">ATP-binding</keyword>
<sequence>MTNLLEVVRAGAGSGKTTDLCNTVAQAVADGLDPARILATTFTKKAAAELKGRVQAKLLEGDWHTHADRLELAAIGTVHSVAHQLLRRYAIELGLSPRLEVFEQGADKVLSDLLAAIPLARWEPLTERTERLGVSDLSSQILALLAAKRGNRICDNTFREHLAASASRVCEILSPNGVASTAQPVSHLFALAEAAINNIETTTTDTTKTTSDAIKKLRKLNSSKGPLWGTYLDAAKISAGKRSGADQLLDELRLHAAEVRNNPQLHEDLIQFNSLLTEEILLLDAEYTRYKAERGLVDFTDLETLLLGLLEDESLADRLSQDYDLVLVDEFQDTNPLQLAIFQRLRTIAPRNRWVGDSRQAIYGFRDTDPRLVAEVWEQVPEEQRSTLPNNHRSQKGLVQLVGELFAPHFDEDPRQIPQNDAEDRGVERWLLNVKNNDDEAVALACGIAQLHREGTRFGDIAILERGNAQLTRLGVALDEVGIPYLLESPGLFSTREGQLLLAGLRLVANRNDSLAAATVMHLSSDPTTPTPDWLSERLHALANAPVNPETGEAEFQLPWKNDPILAGLEAIDYRNLSPSLVIQQVVEALAIPRRVHTWGNAPQRCSNLDSAIRHAREYEESAATGSGSATLSGLILHLEELATSAKDSRFTSQGHDAVTLMTYHGAKGLEWPVVVLSGLNSARDPDMWKPVVSSETIADDPLANRQLRAWFWPFGITDGPFGSIKKGSLLEIDALATPEGQDQSQCEAQENLRLLYVGCTRAKQKLVFSHRAGNYKWLESLTRIDDLLDPTQEPGEHPIEGIATTLVIRHLSHEELDQHCFDEPATQVWISQDQPSELPVFNKRYYSPSQAQTPTGCAEFTTVTLPGSQFFPAKTTEDQYSSIGDAVHGYMAALPSLINASPEQKTKVAERCITVFSVAAILPASELVRSGDRFIDWVNETYPGAKWHSEVPVSAPRSDGGQWVGTIDLILELSDGMLILIDHKSAPIRRDHCATKAAEYAGQLLAYNEILASSNRTVDATLIHFPLAGVVAQLRDS</sequence>
<evidence type="ECO:0000256" key="1">
    <source>
        <dbReference type="ARBA" id="ARBA00022741"/>
    </source>
</evidence>
<dbReference type="InterPro" id="IPR014016">
    <property type="entry name" value="UvrD-like_ATP-bd"/>
</dbReference>
<evidence type="ECO:0000259" key="12">
    <source>
        <dbReference type="PROSITE" id="PS51217"/>
    </source>
</evidence>
<evidence type="ECO:0000313" key="14">
    <source>
        <dbReference type="Proteomes" id="UP001239462"/>
    </source>
</evidence>
<dbReference type="Pfam" id="PF00580">
    <property type="entry name" value="UvrD-helicase"/>
    <property type="match status" value="1"/>
</dbReference>